<dbReference type="EMBL" id="JAVDQS010000002">
    <property type="protein sequence ID" value="MDR6403940.1"/>
    <property type="molecule type" value="Genomic_DNA"/>
</dbReference>
<dbReference type="Proteomes" id="UP001184853">
    <property type="component" value="Unassembled WGS sequence"/>
</dbReference>
<keyword evidence="1" id="KW-0472">Membrane</keyword>
<evidence type="ECO:0008006" key="4">
    <source>
        <dbReference type="Google" id="ProtNLM"/>
    </source>
</evidence>
<gene>
    <name evidence="2" type="ORF">J2781_000855</name>
</gene>
<keyword evidence="1" id="KW-0812">Transmembrane</keyword>
<evidence type="ECO:0000313" key="3">
    <source>
        <dbReference type="Proteomes" id="UP001184853"/>
    </source>
</evidence>
<reference evidence="2 3" key="1">
    <citation type="submission" date="2023-07" db="EMBL/GenBank/DDBJ databases">
        <title>Sorghum-associated microbial communities from plants grown in Nebraska, USA.</title>
        <authorList>
            <person name="Schachtman D."/>
        </authorList>
    </citation>
    <scope>NUCLEOTIDE SEQUENCE [LARGE SCALE GENOMIC DNA]</scope>
    <source>
        <strain evidence="2 3">DS1709</strain>
    </source>
</reference>
<dbReference type="RefSeq" id="WP_115980420.1">
    <property type="nucleotide sequence ID" value="NZ_JAVDQS010000002.1"/>
</dbReference>
<dbReference type="InterPro" id="IPR038765">
    <property type="entry name" value="Papain-like_cys_pep_sf"/>
</dbReference>
<comment type="caution">
    <text evidence="2">The sequence shown here is derived from an EMBL/GenBank/DDBJ whole genome shotgun (WGS) entry which is preliminary data.</text>
</comment>
<feature type="transmembrane region" description="Helical" evidence="1">
    <location>
        <begin position="6"/>
        <end position="27"/>
    </location>
</feature>
<evidence type="ECO:0000256" key="1">
    <source>
        <dbReference type="SAM" id="Phobius"/>
    </source>
</evidence>
<organism evidence="2 3">
    <name type="scientific">Chryseobacterium geocarposphaerae</name>
    <dbReference type="NCBI Taxonomy" id="1416776"/>
    <lineage>
        <taxon>Bacteria</taxon>
        <taxon>Pseudomonadati</taxon>
        <taxon>Bacteroidota</taxon>
        <taxon>Flavobacteriia</taxon>
        <taxon>Flavobacteriales</taxon>
        <taxon>Weeksellaceae</taxon>
        <taxon>Chryseobacterium group</taxon>
        <taxon>Chryseobacterium</taxon>
    </lineage>
</organism>
<protein>
    <recommendedName>
        <fullName evidence="4">Permuted papain-like amidase YaeF/Yiix C92 family enzyme</fullName>
    </recommendedName>
</protein>
<keyword evidence="1" id="KW-1133">Transmembrane helix</keyword>
<keyword evidence="3" id="KW-1185">Reference proteome</keyword>
<dbReference type="Gene3D" id="3.90.1720.10">
    <property type="entry name" value="endopeptidase domain like (from Nostoc punctiforme)"/>
    <property type="match status" value="1"/>
</dbReference>
<dbReference type="SUPFAM" id="SSF54001">
    <property type="entry name" value="Cysteine proteinases"/>
    <property type="match status" value="1"/>
</dbReference>
<name>A0ABU1LBE4_9FLAO</name>
<evidence type="ECO:0000313" key="2">
    <source>
        <dbReference type="EMBL" id="MDR6403940.1"/>
    </source>
</evidence>
<proteinExistence type="predicted"/>
<accession>A0ABU1LBE4</accession>
<sequence>MVGKNFNYHITIVGSILIIVIFSFYGYKSSSLNSKIKGLQFDTESIYLVQRGATGKLSNVAKDFNISNKYASHVGIGFVKDRILTIHHVYVDKNSQNSYLYVESINDFINPKDINYLSIWKLKDIDHEKFNHIKNTLIHSEKENIIFDFTFAENNKKYYCSEYIVSELRKNGIEIMKDHKKNVTGMIKQILKKDTLKYFPVDGFENTGKAEKVFEWIK</sequence>